<dbReference type="EMBL" id="CP150850">
    <property type="protein sequence ID" value="WZW55828.1"/>
    <property type="molecule type" value="Genomic_DNA"/>
</dbReference>
<feature type="compositionally biased region" description="Basic residues" evidence="1">
    <location>
        <begin position="7"/>
        <end position="16"/>
    </location>
</feature>
<proteinExistence type="predicted"/>
<accession>A0ABZ3BRN9</accession>
<feature type="region of interest" description="Disordered" evidence="1">
    <location>
        <begin position="1"/>
        <end position="27"/>
    </location>
</feature>
<evidence type="ECO:0000313" key="3">
    <source>
        <dbReference type="Proteomes" id="UP001484179"/>
    </source>
</evidence>
<keyword evidence="3" id="KW-1185">Reference proteome</keyword>
<feature type="compositionally biased region" description="Basic and acidic residues" evidence="1">
    <location>
        <begin position="17"/>
        <end position="27"/>
    </location>
</feature>
<organism evidence="2 3">
    <name type="scientific">Burkholderia pyrrocinia</name>
    <name type="common">Pseudomonas pyrrocinia</name>
    <dbReference type="NCBI Taxonomy" id="60550"/>
    <lineage>
        <taxon>Bacteria</taxon>
        <taxon>Pseudomonadati</taxon>
        <taxon>Pseudomonadota</taxon>
        <taxon>Betaproteobacteria</taxon>
        <taxon>Burkholderiales</taxon>
        <taxon>Burkholderiaceae</taxon>
        <taxon>Burkholderia</taxon>
        <taxon>Burkholderia cepacia complex</taxon>
    </lineage>
</organism>
<reference evidence="2 3" key="1">
    <citation type="submission" date="2024-04" db="EMBL/GenBank/DDBJ databases">
        <title>Biological Control Activity of Plant Growth Promoting Rhizobacteria Burkholderia pyrrocinia BX1 against Tobacco black shank Introduction Tobacco black shank (TBS) caused by the oomycete Phytophthora. nicotianae (P. nicotianae) has become a destructive soil.</title>
        <authorList>
            <person name="Liu X."/>
            <person name="Shu C."/>
        </authorList>
    </citation>
    <scope>NUCLEOTIDE SEQUENCE [LARGE SCALE GENOMIC DNA]</scope>
    <source>
        <strain evidence="2 3">BX1</strain>
    </source>
</reference>
<protein>
    <submittedName>
        <fullName evidence="2">Uncharacterized protein</fullName>
    </submittedName>
</protein>
<name>A0ABZ3BRN9_BURPY</name>
<dbReference type="RefSeq" id="WP_157776420.1">
    <property type="nucleotide sequence ID" value="NZ_CP150850.1"/>
</dbReference>
<dbReference type="Proteomes" id="UP001484179">
    <property type="component" value="Chromosome 2"/>
</dbReference>
<evidence type="ECO:0000313" key="2">
    <source>
        <dbReference type="EMBL" id="WZW55828.1"/>
    </source>
</evidence>
<sequence>MPEVTKLKHAARGTRRPRGDPTLRDKAEQWGTEFLPIGAVPIGPIRRGNSPACRREMFHALYMPSAASEPPVVRGLDRRWRGRPVRLPIARLYCEAETRHALRVTFTGERRAARQRLTRHLTARKTARR</sequence>
<gene>
    <name evidence="2" type="ORF">WN985_25040</name>
</gene>
<evidence type="ECO:0000256" key="1">
    <source>
        <dbReference type="SAM" id="MobiDB-lite"/>
    </source>
</evidence>